<feature type="chain" id="PRO_5001514500" evidence="1">
    <location>
        <begin position="22"/>
        <end position="81"/>
    </location>
</feature>
<keyword evidence="1" id="KW-0732">Signal</keyword>
<feature type="non-terminal residue" evidence="2">
    <location>
        <position position="81"/>
    </location>
</feature>
<evidence type="ECO:0000313" key="2">
    <source>
        <dbReference type="EMBL" id="JAC13786.1"/>
    </source>
</evidence>
<dbReference type="AlphaFoldDB" id="A0A023EXS1"/>
<evidence type="ECO:0000256" key="1">
    <source>
        <dbReference type="SAM" id="SignalP"/>
    </source>
</evidence>
<name>A0A023EXS1_TRIIF</name>
<accession>A0A023EXS1</accession>
<feature type="signal peptide" evidence="1">
    <location>
        <begin position="1"/>
        <end position="21"/>
    </location>
</feature>
<dbReference type="EMBL" id="GBBI01004926">
    <property type="protein sequence ID" value="JAC13786.1"/>
    <property type="molecule type" value="mRNA"/>
</dbReference>
<sequence>MRCLFILRSLFALAPANLIFALKGLGATHQHSATSPANTPSPITTRTRMMLLSGQEAQLSYYCRLSKYKAHYCYIVLAGTL</sequence>
<organism evidence="2">
    <name type="scientific">Triatoma infestans</name>
    <name type="common">Assassin bug</name>
    <dbReference type="NCBI Taxonomy" id="30076"/>
    <lineage>
        <taxon>Eukaryota</taxon>
        <taxon>Metazoa</taxon>
        <taxon>Ecdysozoa</taxon>
        <taxon>Arthropoda</taxon>
        <taxon>Hexapoda</taxon>
        <taxon>Insecta</taxon>
        <taxon>Pterygota</taxon>
        <taxon>Neoptera</taxon>
        <taxon>Paraneoptera</taxon>
        <taxon>Hemiptera</taxon>
        <taxon>Heteroptera</taxon>
        <taxon>Panheteroptera</taxon>
        <taxon>Cimicomorpha</taxon>
        <taxon>Reduviidae</taxon>
        <taxon>Triatominae</taxon>
        <taxon>Triatoma</taxon>
    </lineage>
</organism>
<protein>
    <submittedName>
        <fullName evidence="2">Putative secreted protein</fullName>
    </submittedName>
</protein>
<reference evidence="2" key="1">
    <citation type="journal article" date="2014" name="PLoS Negl. Trop. Dis.">
        <title>An updated insight into the Sialotranscriptome of Triatoma infestans: developmental stage and geographic variations.</title>
        <authorList>
            <person name="Schwarz A."/>
            <person name="Medrano-Mercado N."/>
            <person name="Schaub G.A."/>
            <person name="Struchiner C.J."/>
            <person name="Bargues M.D."/>
            <person name="Levy M.Z."/>
            <person name="Ribeiro J.M."/>
        </authorList>
    </citation>
    <scope>NUCLEOTIDE SEQUENCE</scope>
    <source>
        <strain evidence="2">Chile</strain>
        <tissue evidence="2">Salivary glands</tissue>
    </source>
</reference>
<proteinExistence type="evidence at transcript level"/>